<evidence type="ECO:0000313" key="2">
    <source>
        <dbReference type="EMBL" id="SER95519.1"/>
    </source>
</evidence>
<evidence type="ECO:0000313" key="3">
    <source>
        <dbReference type="Proteomes" id="UP000198815"/>
    </source>
</evidence>
<accession>A0A1H9TFA2</accession>
<feature type="region of interest" description="Disordered" evidence="1">
    <location>
        <begin position="190"/>
        <end position="215"/>
    </location>
</feature>
<gene>
    <name evidence="2" type="ORF">SAMN05443377_1222</name>
</gene>
<organism evidence="2 3">
    <name type="scientific">Propionibacterium cyclohexanicum</name>
    <dbReference type="NCBI Taxonomy" id="64702"/>
    <lineage>
        <taxon>Bacteria</taxon>
        <taxon>Bacillati</taxon>
        <taxon>Actinomycetota</taxon>
        <taxon>Actinomycetes</taxon>
        <taxon>Propionibacteriales</taxon>
        <taxon>Propionibacteriaceae</taxon>
        <taxon>Propionibacterium</taxon>
    </lineage>
</organism>
<feature type="compositionally biased region" description="Basic and acidic residues" evidence="1">
    <location>
        <begin position="341"/>
        <end position="350"/>
    </location>
</feature>
<proteinExistence type="predicted"/>
<evidence type="ECO:0000256" key="1">
    <source>
        <dbReference type="SAM" id="MobiDB-lite"/>
    </source>
</evidence>
<dbReference type="Proteomes" id="UP000198815">
    <property type="component" value="Unassembled WGS sequence"/>
</dbReference>
<name>A0A1H9TFA2_9ACTN</name>
<dbReference type="EMBL" id="FOGZ01000022">
    <property type="protein sequence ID" value="SER95519.1"/>
    <property type="molecule type" value="Genomic_DNA"/>
</dbReference>
<feature type="region of interest" description="Disordered" evidence="1">
    <location>
        <begin position="238"/>
        <end position="262"/>
    </location>
</feature>
<protein>
    <submittedName>
        <fullName evidence="2">Uncharacterized protein</fullName>
    </submittedName>
</protein>
<feature type="region of interest" description="Disordered" evidence="1">
    <location>
        <begin position="315"/>
        <end position="350"/>
    </location>
</feature>
<feature type="compositionally biased region" description="Basic and acidic residues" evidence="1">
    <location>
        <begin position="204"/>
        <end position="215"/>
    </location>
</feature>
<feature type="region of interest" description="Disordered" evidence="1">
    <location>
        <begin position="1"/>
        <end position="23"/>
    </location>
</feature>
<reference evidence="3" key="1">
    <citation type="submission" date="2016-10" db="EMBL/GenBank/DDBJ databases">
        <authorList>
            <person name="Varghese N."/>
            <person name="Submissions S."/>
        </authorList>
    </citation>
    <scope>NUCLEOTIDE SEQUENCE [LARGE SCALE GENOMIC DNA]</scope>
    <source>
        <strain evidence="3">DSM 16859</strain>
    </source>
</reference>
<dbReference type="AntiFam" id="ANF00006">
    <property type="entry name" value="Translation of CRISPR region"/>
</dbReference>
<dbReference type="AlphaFoldDB" id="A0A1H9TFA2"/>
<sequence>MSSTSRVKAPGSPPHSRGRPWVCTLDPKVEGLTPAFAGKTSSEPVTAAAIQAHPRIRGEDDRQAPVVWLGAGSPPHSRGRQSDEWTAWGMIGLTPAFAGKTRVYRVSSSTHRAHPRIRGEDQVVVEIHGRVQGSPPHSRGRQWVAAPGLVYWGLTPAFAGKTARNATGDRRRKAHPRIRGEDQFCTLTPAAQHGSPPHSRGRRHAPERWPGRDRLTPAFAGKTRYTNSGRPVVKAHPRIRGEDSLPGDRWGETDGSPPHSRGRHIVIHKIFSYARLTPAFAGKTGGPPAIRFVVEAHPRIRGEDSAPFNLTWAVAGSPPHSRGRQSARRVHEGPQWAHPRIRGEDLAPGS</sequence>
<keyword evidence="3" id="KW-1185">Reference proteome</keyword>
<dbReference type="AntiFam" id="ANF00057">
    <property type="entry name" value="Translation of E. coli type CRISPR repeat"/>
</dbReference>
<dbReference type="STRING" id="64702.SAMN05443377_1222"/>